<proteinExistence type="predicted"/>
<dbReference type="Gramene" id="KFK31094">
    <property type="protein sequence ID" value="KFK31094"/>
    <property type="gene ID" value="AALP_AA6G067400"/>
</dbReference>
<evidence type="ECO:0000313" key="2">
    <source>
        <dbReference type="EMBL" id="KFK31094.1"/>
    </source>
</evidence>
<dbReference type="EMBL" id="CM002874">
    <property type="protein sequence ID" value="KFK31094.1"/>
    <property type="molecule type" value="Genomic_DNA"/>
</dbReference>
<feature type="region of interest" description="Disordered" evidence="1">
    <location>
        <begin position="46"/>
        <end position="122"/>
    </location>
</feature>
<organism evidence="2 3">
    <name type="scientific">Arabis alpina</name>
    <name type="common">Alpine rock-cress</name>
    <dbReference type="NCBI Taxonomy" id="50452"/>
    <lineage>
        <taxon>Eukaryota</taxon>
        <taxon>Viridiplantae</taxon>
        <taxon>Streptophyta</taxon>
        <taxon>Embryophyta</taxon>
        <taxon>Tracheophyta</taxon>
        <taxon>Spermatophyta</taxon>
        <taxon>Magnoliopsida</taxon>
        <taxon>eudicotyledons</taxon>
        <taxon>Gunneridae</taxon>
        <taxon>Pentapetalae</taxon>
        <taxon>rosids</taxon>
        <taxon>malvids</taxon>
        <taxon>Brassicales</taxon>
        <taxon>Brassicaceae</taxon>
        <taxon>Arabideae</taxon>
        <taxon>Arabis</taxon>
    </lineage>
</organism>
<reference evidence="3" key="1">
    <citation type="journal article" date="2015" name="Nat. Plants">
        <title>Genome expansion of Arabis alpina linked with retrotransposition and reduced symmetric DNA methylation.</title>
        <authorList>
            <person name="Willing E.M."/>
            <person name="Rawat V."/>
            <person name="Mandakova T."/>
            <person name="Maumus F."/>
            <person name="James G.V."/>
            <person name="Nordstroem K.J."/>
            <person name="Becker C."/>
            <person name="Warthmann N."/>
            <person name="Chica C."/>
            <person name="Szarzynska B."/>
            <person name="Zytnicki M."/>
            <person name="Albani M.C."/>
            <person name="Kiefer C."/>
            <person name="Bergonzi S."/>
            <person name="Castaings L."/>
            <person name="Mateos J.L."/>
            <person name="Berns M.C."/>
            <person name="Bujdoso N."/>
            <person name="Piofczyk T."/>
            <person name="de Lorenzo L."/>
            <person name="Barrero-Sicilia C."/>
            <person name="Mateos I."/>
            <person name="Piednoel M."/>
            <person name="Hagmann J."/>
            <person name="Chen-Min-Tao R."/>
            <person name="Iglesias-Fernandez R."/>
            <person name="Schuster S.C."/>
            <person name="Alonso-Blanco C."/>
            <person name="Roudier F."/>
            <person name="Carbonero P."/>
            <person name="Paz-Ares J."/>
            <person name="Davis S.J."/>
            <person name="Pecinka A."/>
            <person name="Quesneville H."/>
            <person name="Colot V."/>
            <person name="Lysak M.A."/>
            <person name="Weigel D."/>
            <person name="Coupland G."/>
            <person name="Schneeberger K."/>
        </authorList>
    </citation>
    <scope>NUCLEOTIDE SEQUENCE [LARGE SCALE GENOMIC DNA]</scope>
    <source>
        <strain evidence="3">cv. Pajares</strain>
    </source>
</reference>
<protein>
    <submittedName>
        <fullName evidence="2">Uncharacterized protein</fullName>
    </submittedName>
</protein>
<dbReference type="Proteomes" id="UP000029120">
    <property type="component" value="Chromosome 6"/>
</dbReference>
<dbReference type="AlphaFoldDB" id="A0A087GMJ2"/>
<name>A0A087GMJ2_ARAAL</name>
<keyword evidence="3" id="KW-1185">Reference proteome</keyword>
<dbReference type="OrthoDB" id="2436605at2759"/>
<evidence type="ECO:0000256" key="1">
    <source>
        <dbReference type="SAM" id="MobiDB-lite"/>
    </source>
</evidence>
<gene>
    <name evidence="2" type="ordered locus">AALP_Aa6g067400</name>
</gene>
<sequence>MYLSVYSLFPLREKEIANFLERIAQPLISEMLRPIPNHSRLFKNLELPSLPTTPGGNDVTHRDSDCVTPPQGRIDSSFDDLQATRRLNNDQNEGVEEDSSNNENGQVDRRLSWPPSVKKSSF</sequence>
<evidence type="ECO:0000313" key="3">
    <source>
        <dbReference type="Proteomes" id="UP000029120"/>
    </source>
</evidence>
<accession>A0A087GMJ2</accession>